<protein>
    <submittedName>
        <fullName evidence="1">Gamma-glutamyltransferase</fullName>
    </submittedName>
</protein>
<dbReference type="SUPFAM" id="SSF56235">
    <property type="entry name" value="N-terminal nucleophile aminohydrolases (Ntn hydrolases)"/>
    <property type="match status" value="1"/>
</dbReference>
<dbReference type="EMBL" id="LPVJ01000070">
    <property type="protein sequence ID" value="KUO94883.1"/>
    <property type="molecule type" value="Genomic_DNA"/>
</dbReference>
<evidence type="ECO:0000313" key="1">
    <source>
        <dbReference type="EMBL" id="KUO94883.1"/>
    </source>
</evidence>
<dbReference type="Pfam" id="PF01019">
    <property type="entry name" value="G_glu_transpept"/>
    <property type="match status" value="1"/>
</dbReference>
<dbReference type="PRINTS" id="PR01210">
    <property type="entry name" value="GGTRANSPTASE"/>
</dbReference>
<sequence>MKFDSLTYPFSSRRSVVYAEKGMVATAQPLAAQAGLRILMQGGNAVDAAIATAACLTVVEPTANGIGGDAFAIISVNGKLHGLNASGYAPHGISREAVRARGHEKMPHLGVLPITVPGAPAGWVEMSRRFGRLPLEDVLKPAIDYAQNGYPLSPGVAHDWARAAKAYGAASDKAVASWFETFARGGFSAKPGARAYLPDHAATLMSIAKSAGESFYRGELAEKMAAFVQANGGFLTRDDLAAYAPEWVDPIGATYRGHTVWEIPPNGQGIIAQMALRILDSFLFAEFGSAHTVHVQLEAMKMAFSEGLREISDPRAMRVSVESLLSDAFARSRAARICEQALDPDPVTPHPGGTVYLATADGDGQMVSMIQSNYMGFGSGVVVPGTGISMQNRGHTFSLDESHVNRLEPGKKTYHTIIPGFLTKGDTPIGPFGVMGGFMQPQGHVQVIMNTLDFHMNPQAALDAPRWQWTAGKSVDVEHTMPAHVIEDLVRRGHDVRVQLAGRNFGRGQIIWRDEQGVFCGGTEARADGQIAAW</sequence>
<accession>A0A101XNX3</accession>
<dbReference type="Proteomes" id="UP000053557">
    <property type="component" value="Unassembled WGS sequence"/>
</dbReference>
<gene>
    <name evidence="1" type="ORF">ATW55_10355</name>
</gene>
<dbReference type="GO" id="GO:0016740">
    <property type="term" value="F:transferase activity"/>
    <property type="evidence" value="ECO:0007669"/>
    <property type="project" value="UniProtKB-KW"/>
</dbReference>
<dbReference type="Gene3D" id="3.60.20.40">
    <property type="match status" value="1"/>
</dbReference>
<proteinExistence type="predicted"/>
<reference evidence="1 2" key="1">
    <citation type="submission" date="2015-12" db="EMBL/GenBank/DDBJ databases">
        <title>Draft genome sequence of Acidibacillus ferrooxidans ITV001, isolated from a chalcopyrite acid mine drainage site in Brazil.</title>
        <authorList>
            <person name="Dall'Agnol H."/>
            <person name="Nancucheo I."/>
            <person name="Johnson B."/>
            <person name="Oliveira R."/>
            <person name="Leite L."/>
            <person name="Pylro V."/>
            <person name="Nunes G.L."/>
            <person name="Tzotzos G."/>
            <person name="Fernandes G.R."/>
            <person name="Dutra J."/>
            <person name="Orellana S.C."/>
            <person name="Oliveira G."/>
        </authorList>
    </citation>
    <scope>NUCLEOTIDE SEQUENCE [LARGE SCALE GENOMIC DNA]</scope>
    <source>
        <strain evidence="2">ITV01</strain>
    </source>
</reference>
<dbReference type="PANTHER" id="PTHR43881:SF1">
    <property type="entry name" value="GAMMA-GLUTAMYLTRANSPEPTIDASE (AFU_ORTHOLOGUE AFUA_4G13580)"/>
    <property type="match status" value="1"/>
</dbReference>
<dbReference type="OrthoDB" id="9781342at2"/>
<dbReference type="Gene3D" id="1.10.246.130">
    <property type="match status" value="1"/>
</dbReference>
<dbReference type="PANTHER" id="PTHR43881">
    <property type="entry name" value="GAMMA-GLUTAMYLTRANSPEPTIDASE (AFU_ORTHOLOGUE AFUA_4G13580)"/>
    <property type="match status" value="1"/>
</dbReference>
<dbReference type="InterPro" id="IPR043137">
    <property type="entry name" value="GGT_ssub_C"/>
</dbReference>
<dbReference type="RefSeq" id="WP_067719770.1">
    <property type="nucleotide sequence ID" value="NZ_LPVJ01000070.1"/>
</dbReference>
<dbReference type="InterPro" id="IPR029055">
    <property type="entry name" value="Ntn_hydrolases_N"/>
</dbReference>
<dbReference type="AlphaFoldDB" id="A0A101XNX3"/>
<comment type="caution">
    <text evidence="1">The sequence shown here is derived from an EMBL/GenBank/DDBJ whole genome shotgun (WGS) entry which is preliminary data.</text>
</comment>
<evidence type="ECO:0000313" key="2">
    <source>
        <dbReference type="Proteomes" id="UP000053557"/>
    </source>
</evidence>
<keyword evidence="2" id="KW-1185">Reference proteome</keyword>
<name>A0A101XNX3_9BACL</name>
<keyword evidence="1" id="KW-0808">Transferase</keyword>
<dbReference type="InterPro" id="IPR052896">
    <property type="entry name" value="GGT-like_enzyme"/>
</dbReference>
<organism evidence="1 2">
    <name type="scientific">Ferroacidibacillus organovorans</name>
    <dbReference type="NCBI Taxonomy" id="1765683"/>
    <lineage>
        <taxon>Bacteria</taxon>
        <taxon>Bacillati</taxon>
        <taxon>Bacillota</taxon>
        <taxon>Bacilli</taxon>
        <taxon>Bacillales</taxon>
        <taxon>Alicyclobacillaceae</taxon>
        <taxon>Ferroacidibacillus</taxon>
    </lineage>
</organism>
<dbReference type="InterPro" id="IPR043138">
    <property type="entry name" value="GGT_lsub"/>
</dbReference>